<dbReference type="RefSeq" id="WP_308937849.1">
    <property type="nucleotide sequence ID" value="NZ_JAVIBP010000032.1"/>
</dbReference>
<gene>
    <name evidence="1" type="ORF">RFF62_04805</name>
</gene>
<organism evidence="1 2">
    <name type="scientific">Streptococcus ruminantium</name>
    <dbReference type="NCBI Taxonomy" id="1917441"/>
    <lineage>
        <taxon>Bacteria</taxon>
        <taxon>Bacillati</taxon>
        <taxon>Bacillota</taxon>
        <taxon>Bacilli</taxon>
        <taxon>Lactobacillales</taxon>
        <taxon>Streptococcaceae</taxon>
        <taxon>Streptococcus</taxon>
    </lineage>
</organism>
<keyword evidence="2" id="KW-1185">Reference proteome</keyword>
<sequence length="160" mass="18191">MELFCTFQDIKRMKIVEVSCPISYEELKEKMGLSDDQELEFIVVSSTDDLISENDSLDTINEFAEMIEDVDDDLVFAVNESLGYTAKKILCEGEDFFERCTLLSDVDSQRELGEHIVDGIGISNLDKDTLESYFDYEAYGRDMDINNTGGFTSYGYLQVS</sequence>
<proteinExistence type="predicted"/>
<evidence type="ECO:0000313" key="1">
    <source>
        <dbReference type="EMBL" id="MDQ8833107.1"/>
    </source>
</evidence>
<dbReference type="InterPro" id="IPR041893">
    <property type="entry name" value="ArdA_dom3"/>
</dbReference>
<reference evidence="1 2" key="1">
    <citation type="submission" date="2023-08" db="EMBL/GenBank/DDBJ databases">
        <title>Streptococcus ruminantium-associated sheep mastitis outbreak detected in Italy is distinct from bovine isolates.</title>
        <authorList>
            <person name="Rosa M.N."/>
            <person name="Vezina B."/>
            <person name="Tola S."/>
        </authorList>
    </citation>
    <scope>NUCLEOTIDE SEQUENCE [LARGE SCALE GENOMIC DNA]</scope>
    <source>
        <strain evidence="1 2">OM6730</strain>
    </source>
</reference>
<dbReference type="Pfam" id="PF07275">
    <property type="entry name" value="ArdA"/>
    <property type="match status" value="1"/>
</dbReference>
<name>A0ABU1B3W4_9STRE</name>
<dbReference type="Proteomes" id="UP001228446">
    <property type="component" value="Unassembled WGS sequence"/>
</dbReference>
<comment type="caution">
    <text evidence="1">The sequence shown here is derived from an EMBL/GenBank/DDBJ whole genome shotgun (WGS) entry which is preliminary data.</text>
</comment>
<evidence type="ECO:0000313" key="2">
    <source>
        <dbReference type="Proteomes" id="UP001228446"/>
    </source>
</evidence>
<dbReference type="Gene3D" id="1.10.10.1190">
    <property type="entry name" value="Antirestriction protein ArdA, domain 3"/>
    <property type="match status" value="1"/>
</dbReference>
<protein>
    <submittedName>
        <fullName evidence="1">Antirestriction protein ArdA</fullName>
    </submittedName>
</protein>
<accession>A0ABU1B3W4</accession>
<dbReference type="InterPro" id="IPR009899">
    <property type="entry name" value="ArdA"/>
</dbReference>
<dbReference type="EMBL" id="JAVIBX010000014">
    <property type="protein sequence ID" value="MDQ8833107.1"/>
    <property type="molecule type" value="Genomic_DNA"/>
</dbReference>